<reference evidence="5 6" key="1">
    <citation type="journal article" date="2018" name="Mol. Plant">
        <title>The genome of Artemisia annua provides insight into the evolution of Asteraceae family and artemisinin biosynthesis.</title>
        <authorList>
            <person name="Shen Q."/>
            <person name="Zhang L."/>
            <person name="Liao Z."/>
            <person name="Wang S."/>
            <person name="Yan T."/>
            <person name="Shi P."/>
            <person name="Liu M."/>
            <person name="Fu X."/>
            <person name="Pan Q."/>
            <person name="Wang Y."/>
            <person name="Lv Z."/>
            <person name="Lu X."/>
            <person name="Zhang F."/>
            <person name="Jiang W."/>
            <person name="Ma Y."/>
            <person name="Chen M."/>
            <person name="Hao X."/>
            <person name="Li L."/>
            <person name="Tang Y."/>
            <person name="Lv G."/>
            <person name="Zhou Y."/>
            <person name="Sun X."/>
            <person name="Brodelius P.E."/>
            <person name="Rose J.K.C."/>
            <person name="Tang K."/>
        </authorList>
    </citation>
    <scope>NUCLEOTIDE SEQUENCE [LARGE SCALE GENOMIC DNA]</scope>
    <source>
        <strain evidence="6">cv. Huhao1</strain>
        <tissue evidence="5">Leaf</tissue>
    </source>
</reference>
<evidence type="ECO:0000256" key="2">
    <source>
        <dbReference type="ARBA" id="ARBA00023098"/>
    </source>
</evidence>
<comment type="caution">
    <text evidence="5">The sequence shown here is derived from an EMBL/GenBank/DDBJ whole genome shotgun (WGS) entry which is preliminary data.</text>
</comment>
<accession>A0A2U1LI03</accession>
<protein>
    <submittedName>
        <fullName evidence="5">Phospholipase D gamma 1</fullName>
    </submittedName>
</protein>
<dbReference type="GO" id="GO:0005886">
    <property type="term" value="C:plasma membrane"/>
    <property type="evidence" value="ECO:0007669"/>
    <property type="project" value="TreeGrafter"/>
</dbReference>
<evidence type="ECO:0000256" key="3">
    <source>
        <dbReference type="SAM" id="MobiDB-lite"/>
    </source>
</evidence>
<evidence type="ECO:0000313" key="6">
    <source>
        <dbReference type="Proteomes" id="UP000245207"/>
    </source>
</evidence>
<dbReference type="InterPro" id="IPR024632">
    <property type="entry name" value="PLipase_D_C"/>
</dbReference>
<feature type="domain" description="Phospholipase D C-terminal" evidence="4">
    <location>
        <begin position="322"/>
        <end position="360"/>
    </location>
</feature>
<name>A0A2U1LI03_ARTAN</name>
<dbReference type="InterPro" id="IPR015679">
    <property type="entry name" value="PLipase_D_fam"/>
</dbReference>
<dbReference type="AlphaFoldDB" id="A0A2U1LI03"/>
<feature type="region of interest" description="Disordered" evidence="3">
    <location>
        <begin position="172"/>
        <end position="201"/>
    </location>
</feature>
<evidence type="ECO:0000313" key="5">
    <source>
        <dbReference type="EMBL" id="PWA48629.1"/>
    </source>
</evidence>
<keyword evidence="1" id="KW-0677">Repeat</keyword>
<dbReference type="PANTHER" id="PTHR18896:SF201">
    <property type="entry name" value="PHOSPHOLIPASE D"/>
    <property type="match status" value="1"/>
</dbReference>
<dbReference type="GO" id="GO:0004630">
    <property type="term" value="F:phospholipase D activity"/>
    <property type="evidence" value="ECO:0007669"/>
    <property type="project" value="TreeGrafter"/>
</dbReference>
<evidence type="ECO:0000256" key="1">
    <source>
        <dbReference type="ARBA" id="ARBA00022737"/>
    </source>
</evidence>
<dbReference type="PANTHER" id="PTHR18896">
    <property type="entry name" value="PHOSPHOLIPASE D"/>
    <property type="match status" value="1"/>
</dbReference>
<dbReference type="GO" id="GO:0009395">
    <property type="term" value="P:phospholipid catabolic process"/>
    <property type="evidence" value="ECO:0007669"/>
    <property type="project" value="TreeGrafter"/>
</dbReference>
<sequence>MDDKAEIVKRKMIDCMKIKCDERQSPLSACFPKHATPLQPSKQIGHMDFRPPSLGYNMQYGRVNALYSMPSIYTDAKYAQTDSWPLKEEDYFSLKPHRGTELIVWLSDYPPNVEYDMENPCPYAFIFVPPTNNYSLKAMPSRTTPVSSGSTIPQPHQMNYYPNSYKANSHYFQQPGSNPLTSTQTTPGSQGPRFYNQQSSRQVMVKPMIRSQGEKVGESSPAVAESEIPKSQKTVVVCSFKEEQEHPAEMAPPISIDKWMMFVILGSANINQRSLKDLRDTGIAMGAYPPCHTWAHKCSIPQGQIKGYRMSLWAEHIGGLESSFERPKSLECVRRVRWLSVSNWNQYAAVEVTDMKAHALAGMEVDNFKMNKLRNQHT</sequence>
<dbReference type="STRING" id="35608.A0A2U1LI03"/>
<dbReference type="Proteomes" id="UP000245207">
    <property type="component" value="Unassembled WGS sequence"/>
</dbReference>
<dbReference type="Pfam" id="PF12357">
    <property type="entry name" value="PLD_C"/>
    <property type="match status" value="1"/>
</dbReference>
<gene>
    <name evidence="5" type="ORF">CTI12_AA490000</name>
</gene>
<evidence type="ECO:0000259" key="4">
    <source>
        <dbReference type="Pfam" id="PF12357"/>
    </source>
</evidence>
<dbReference type="EMBL" id="PKPP01009281">
    <property type="protein sequence ID" value="PWA48629.1"/>
    <property type="molecule type" value="Genomic_DNA"/>
</dbReference>
<keyword evidence="2" id="KW-0443">Lipid metabolism</keyword>
<organism evidence="5 6">
    <name type="scientific">Artemisia annua</name>
    <name type="common">Sweet wormwood</name>
    <dbReference type="NCBI Taxonomy" id="35608"/>
    <lineage>
        <taxon>Eukaryota</taxon>
        <taxon>Viridiplantae</taxon>
        <taxon>Streptophyta</taxon>
        <taxon>Embryophyta</taxon>
        <taxon>Tracheophyta</taxon>
        <taxon>Spermatophyta</taxon>
        <taxon>Magnoliopsida</taxon>
        <taxon>eudicotyledons</taxon>
        <taxon>Gunneridae</taxon>
        <taxon>Pentapetalae</taxon>
        <taxon>asterids</taxon>
        <taxon>campanulids</taxon>
        <taxon>Asterales</taxon>
        <taxon>Asteraceae</taxon>
        <taxon>Asteroideae</taxon>
        <taxon>Anthemideae</taxon>
        <taxon>Artemisiinae</taxon>
        <taxon>Artemisia</taxon>
    </lineage>
</organism>
<keyword evidence="6" id="KW-1185">Reference proteome</keyword>
<proteinExistence type="predicted"/>